<proteinExistence type="inferred from homology"/>
<organism evidence="3 4">
    <name type="scientific">Smittium megazygosporum</name>
    <dbReference type="NCBI Taxonomy" id="133381"/>
    <lineage>
        <taxon>Eukaryota</taxon>
        <taxon>Fungi</taxon>
        <taxon>Fungi incertae sedis</taxon>
        <taxon>Zoopagomycota</taxon>
        <taxon>Kickxellomycotina</taxon>
        <taxon>Harpellomycetes</taxon>
        <taxon>Harpellales</taxon>
        <taxon>Legeriomycetaceae</taxon>
        <taxon>Smittium</taxon>
    </lineage>
</organism>
<name>A0A2T9ZHP9_9FUNG</name>
<sequence>MYGDNDGNFSDEDVHVGTLYDLEFKYGNLLIKTLLIEHCQIKILQKKGDELATEQIEKLRQQLISFRESLERISHLHGDKIKSDPHLRSEFHKMSPKNSIAGFFGFGEFYCQLGIQIIDICVSTRPLNGGFIEINDLQKRLQKLRERSNDKITVEDIRSSISQLHPLSGGYKILKLNNKEMVQSVPHEFSQDHISLLSLFQTGTRYFDLMKLEYISTDMIEEKYLLEKREQAILLELIMGLMLDYISIGQNNHLISSQYNIYGFVSNVLSKPDCKPKTLTDFGIDLLKFGMPSNRICALDHFVTCLVVLRSPKSLNLTILDFDTF</sequence>
<dbReference type="InterPro" id="IPR016689">
    <property type="entry name" value="ESCRT-2_cplx_Snf8"/>
</dbReference>
<evidence type="ECO:0000313" key="4">
    <source>
        <dbReference type="Proteomes" id="UP000245609"/>
    </source>
</evidence>
<dbReference type="AlphaFoldDB" id="A0A2T9ZHP9"/>
<dbReference type="OrthoDB" id="283883at2759"/>
<comment type="caution">
    <text evidence="3">The sequence shown here is derived from an EMBL/GenBank/DDBJ whole genome shotgun (WGS) entry which is preliminary data.</text>
</comment>
<dbReference type="Gene3D" id="6.10.140.180">
    <property type="match status" value="1"/>
</dbReference>
<dbReference type="PANTHER" id="PTHR12806:SF0">
    <property type="entry name" value="VACUOLAR-SORTING PROTEIN SNF8"/>
    <property type="match status" value="1"/>
</dbReference>
<dbReference type="EMBL" id="MBFS01000168">
    <property type="protein sequence ID" value="PVV04037.1"/>
    <property type="molecule type" value="Genomic_DNA"/>
</dbReference>
<dbReference type="InterPro" id="IPR036388">
    <property type="entry name" value="WH-like_DNA-bd_sf"/>
</dbReference>
<dbReference type="PANTHER" id="PTHR12806">
    <property type="entry name" value="EAP30 SUBUNIT OF ELL COMPLEX"/>
    <property type="match status" value="1"/>
</dbReference>
<dbReference type="InterPro" id="IPR036390">
    <property type="entry name" value="WH_DNA-bd_sf"/>
</dbReference>
<keyword evidence="4" id="KW-1185">Reference proteome</keyword>
<evidence type="ECO:0000313" key="3">
    <source>
        <dbReference type="EMBL" id="PVV04037.1"/>
    </source>
</evidence>
<comment type="similarity">
    <text evidence="1">Belongs to the SNF8 family.</text>
</comment>
<accession>A0A2T9ZHP9</accession>
<evidence type="ECO:0000256" key="2">
    <source>
        <dbReference type="SAM" id="Coils"/>
    </source>
</evidence>
<keyword evidence="2" id="KW-0175">Coiled coil</keyword>
<dbReference type="SUPFAM" id="SSF46785">
    <property type="entry name" value="Winged helix' DNA-binding domain"/>
    <property type="match status" value="1"/>
</dbReference>
<dbReference type="Pfam" id="PF04157">
    <property type="entry name" value="EAP30"/>
    <property type="match status" value="1"/>
</dbReference>
<feature type="coiled-coil region" evidence="2">
    <location>
        <begin position="127"/>
        <end position="154"/>
    </location>
</feature>
<reference evidence="3 4" key="1">
    <citation type="journal article" date="2018" name="MBio">
        <title>Comparative Genomics Reveals the Core Gene Toolbox for the Fungus-Insect Symbiosis.</title>
        <authorList>
            <person name="Wang Y."/>
            <person name="Stata M."/>
            <person name="Wang W."/>
            <person name="Stajich J.E."/>
            <person name="White M.M."/>
            <person name="Moncalvo J.M."/>
        </authorList>
    </citation>
    <scope>NUCLEOTIDE SEQUENCE [LARGE SCALE GENOMIC DNA]</scope>
    <source>
        <strain evidence="3 4">SC-DP-2</strain>
    </source>
</reference>
<protein>
    <submittedName>
        <fullName evidence="3">Uncharacterized protein</fullName>
    </submittedName>
</protein>
<dbReference type="GO" id="GO:0000814">
    <property type="term" value="C:ESCRT II complex"/>
    <property type="evidence" value="ECO:0007669"/>
    <property type="project" value="InterPro"/>
</dbReference>
<dbReference type="Gene3D" id="1.10.10.10">
    <property type="entry name" value="Winged helix-like DNA-binding domain superfamily/Winged helix DNA-binding domain"/>
    <property type="match status" value="1"/>
</dbReference>
<dbReference type="InterPro" id="IPR040608">
    <property type="entry name" value="Snf8/Vps36"/>
</dbReference>
<evidence type="ECO:0000256" key="1">
    <source>
        <dbReference type="ARBA" id="ARBA00009834"/>
    </source>
</evidence>
<dbReference type="STRING" id="133381.A0A2T9ZHP9"/>
<dbReference type="GO" id="GO:0043328">
    <property type="term" value="P:protein transport to vacuole involved in ubiquitin-dependent protein catabolic process via the multivesicular body sorting pathway"/>
    <property type="evidence" value="ECO:0007669"/>
    <property type="project" value="TreeGrafter"/>
</dbReference>
<gene>
    <name evidence="3" type="ORF">BB560_001474</name>
</gene>
<dbReference type="Proteomes" id="UP000245609">
    <property type="component" value="Unassembled WGS sequence"/>
</dbReference>